<dbReference type="NCBIfam" id="TIGR03011">
    <property type="entry name" value="sulf_tusB_dsrH"/>
    <property type="match status" value="1"/>
</dbReference>
<dbReference type="RefSeq" id="WP_093279141.1">
    <property type="nucleotide sequence ID" value="NZ_FNDD01000039.1"/>
</dbReference>
<dbReference type="InterPro" id="IPR007215">
    <property type="entry name" value="Sulphur_relay_TusB/DsrH"/>
</dbReference>
<reference evidence="1 2" key="1">
    <citation type="submission" date="2016-10" db="EMBL/GenBank/DDBJ databases">
        <authorList>
            <person name="de Groot N.N."/>
        </authorList>
    </citation>
    <scope>NUCLEOTIDE SEQUENCE [LARGE SCALE GENOMIC DNA]</scope>
    <source>
        <strain evidence="1 2">CGMCC 1.10228</strain>
    </source>
</reference>
<dbReference type="GO" id="GO:0002143">
    <property type="term" value="P:tRNA wobble position uridine thiolation"/>
    <property type="evidence" value="ECO:0007669"/>
    <property type="project" value="InterPro"/>
</dbReference>
<dbReference type="SUPFAM" id="SSF75169">
    <property type="entry name" value="DsrEFH-like"/>
    <property type="match status" value="1"/>
</dbReference>
<evidence type="ECO:0000313" key="1">
    <source>
        <dbReference type="EMBL" id="SDH96058.1"/>
    </source>
</evidence>
<dbReference type="OrthoDB" id="9795117at2"/>
<dbReference type="Proteomes" id="UP000198854">
    <property type="component" value="Unassembled WGS sequence"/>
</dbReference>
<dbReference type="PANTHER" id="PTHR37526:SF1">
    <property type="entry name" value="PROTEIN TUSB"/>
    <property type="match status" value="1"/>
</dbReference>
<dbReference type="GO" id="GO:1990228">
    <property type="term" value="C:sulfurtransferase complex"/>
    <property type="evidence" value="ECO:0007669"/>
    <property type="project" value="TreeGrafter"/>
</dbReference>
<dbReference type="InterPro" id="IPR027396">
    <property type="entry name" value="DsrEFH-like"/>
</dbReference>
<accession>A0A1G8GNL6</accession>
<organism evidence="1 2">
    <name type="scientific">Vibrio xiamenensis</name>
    <dbReference type="NCBI Taxonomy" id="861298"/>
    <lineage>
        <taxon>Bacteria</taxon>
        <taxon>Pseudomonadati</taxon>
        <taxon>Pseudomonadota</taxon>
        <taxon>Gammaproteobacteria</taxon>
        <taxon>Vibrionales</taxon>
        <taxon>Vibrionaceae</taxon>
        <taxon>Vibrio</taxon>
    </lineage>
</organism>
<dbReference type="EMBL" id="FNDD01000039">
    <property type="protein sequence ID" value="SDH96058.1"/>
    <property type="molecule type" value="Genomic_DNA"/>
</dbReference>
<dbReference type="Gene3D" id="3.40.1260.10">
    <property type="entry name" value="DsrEFH-like"/>
    <property type="match status" value="1"/>
</dbReference>
<dbReference type="PANTHER" id="PTHR37526">
    <property type="entry name" value="PROTEIN TUSB"/>
    <property type="match status" value="1"/>
</dbReference>
<evidence type="ECO:0000313" key="2">
    <source>
        <dbReference type="Proteomes" id="UP000198854"/>
    </source>
</evidence>
<name>A0A1G8GNL6_9VIBR</name>
<gene>
    <name evidence="1" type="ORF">SAMN04488136_13926</name>
</gene>
<sequence length="92" mass="10505">MLHIIKTIPALQDARLFVSQQDAMLLIEDSVYAAISQHKDYVQGNDQYSIYVLDEDAKARGIDARISPSIHVINYAEFVELTVEHSHSMTWE</sequence>
<protein>
    <submittedName>
        <fullName evidence="1">tRNA 2-thiouridine synthesizing protein B</fullName>
    </submittedName>
</protein>
<keyword evidence="2" id="KW-1185">Reference proteome</keyword>
<proteinExistence type="predicted"/>
<dbReference type="STRING" id="861298.SAMN04488136_13926"/>
<dbReference type="AlphaFoldDB" id="A0A1G8GNL6"/>
<dbReference type="Pfam" id="PF04077">
    <property type="entry name" value="DsrH"/>
    <property type="match status" value="1"/>
</dbReference>